<comment type="caution">
    <text evidence="1">The sequence shown here is derived from an EMBL/GenBank/DDBJ whole genome shotgun (WGS) entry which is preliminary data.</text>
</comment>
<accession>A0A3M7SJ97</accession>
<dbReference type="AlphaFoldDB" id="A0A3M7SJ97"/>
<proteinExistence type="predicted"/>
<dbReference type="Proteomes" id="UP000276133">
    <property type="component" value="Unassembled WGS sequence"/>
</dbReference>
<dbReference type="EMBL" id="REGN01001287">
    <property type="protein sequence ID" value="RNA35785.1"/>
    <property type="molecule type" value="Genomic_DNA"/>
</dbReference>
<protein>
    <submittedName>
        <fullName evidence="1">Uncharacterized protein</fullName>
    </submittedName>
</protein>
<sequence length="80" mass="8614">MSGFLPLPIILGFLSPGRIIEIFFIPIEEPVLVYASVQMGALARYDGTVCRSLLSGFGVLIGTSLESTGKCFNCNLMKIS</sequence>
<organism evidence="1 2">
    <name type="scientific">Brachionus plicatilis</name>
    <name type="common">Marine rotifer</name>
    <name type="synonym">Brachionus muelleri</name>
    <dbReference type="NCBI Taxonomy" id="10195"/>
    <lineage>
        <taxon>Eukaryota</taxon>
        <taxon>Metazoa</taxon>
        <taxon>Spiralia</taxon>
        <taxon>Gnathifera</taxon>
        <taxon>Rotifera</taxon>
        <taxon>Eurotatoria</taxon>
        <taxon>Monogononta</taxon>
        <taxon>Pseudotrocha</taxon>
        <taxon>Ploima</taxon>
        <taxon>Brachionidae</taxon>
        <taxon>Brachionus</taxon>
    </lineage>
</organism>
<reference evidence="1 2" key="1">
    <citation type="journal article" date="2018" name="Sci. Rep.">
        <title>Genomic signatures of local adaptation to the degree of environmental predictability in rotifers.</title>
        <authorList>
            <person name="Franch-Gras L."/>
            <person name="Hahn C."/>
            <person name="Garcia-Roger E.M."/>
            <person name="Carmona M.J."/>
            <person name="Serra M."/>
            <person name="Gomez A."/>
        </authorList>
    </citation>
    <scope>NUCLEOTIDE SEQUENCE [LARGE SCALE GENOMIC DNA]</scope>
    <source>
        <strain evidence="1">HYR1</strain>
    </source>
</reference>
<keyword evidence="2" id="KW-1185">Reference proteome</keyword>
<evidence type="ECO:0000313" key="2">
    <source>
        <dbReference type="Proteomes" id="UP000276133"/>
    </source>
</evidence>
<name>A0A3M7SJ97_BRAPC</name>
<gene>
    <name evidence="1" type="ORF">BpHYR1_004525</name>
</gene>
<evidence type="ECO:0000313" key="1">
    <source>
        <dbReference type="EMBL" id="RNA35785.1"/>
    </source>
</evidence>